<keyword evidence="1" id="KW-0472">Membrane</keyword>
<evidence type="ECO:0000256" key="1">
    <source>
        <dbReference type="SAM" id="Phobius"/>
    </source>
</evidence>
<dbReference type="OrthoDB" id="1453725at2"/>
<keyword evidence="3" id="KW-1185">Reference proteome</keyword>
<feature type="transmembrane region" description="Helical" evidence="1">
    <location>
        <begin position="7"/>
        <end position="28"/>
    </location>
</feature>
<protein>
    <submittedName>
        <fullName evidence="2">Uncharacterized protein</fullName>
    </submittedName>
</protein>
<evidence type="ECO:0000313" key="3">
    <source>
        <dbReference type="Proteomes" id="UP000184212"/>
    </source>
</evidence>
<name>A0A1M5MPS2_9BACT</name>
<evidence type="ECO:0000313" key="2">
    <source>
        <dbReference type="EMBL" id="SHG79394.1"/>
    </source>
</evidence>
<dbReference type="Proteomes" id="UP000184212">
    <property type="component" value="Unassembled WGS sequence"/>
</dbReference>
<organism evidence="2 3">
    <name type="scientific">Chryseolinea serpens</name>
    <dbReference type="NCBI Taxonomy" id="947013"/>
    <lineage>
        <taxon>Bacteria</taxon>
        <taxon>Pseudomonadati</taxon>
        <taxon>Bacteroidota</taxon>
        <taxon>Cytophagia</taxon>
        <taxon>Cytophagales</taxon>
        <taxon>Fulvivirgaceae</taxon>
        <taxon>Chryseolinea</taxon>
    </lineage>
</organism>
<feature type="transmembrane region" description="Helical" evidence="1">
    <location>
        <begin position="40"/>
        <end position="62"/>
    </location>
</feature>
<proteinExistence type="predicted"/>
<dbReference type="EMBL" id="FQWQ01000001">
    <property type="protein sequence ID" value="SHG79394.1"/>
    <property type="molecule type" value="Genomic_DNA"/>
</dbReference>
<feature type="transmembrane region" description="Helical" evidence="1">
    <location>
        <begin position="95"/>
        <end position="117"/>
    </location>
</feature>
<dbReference type="RefSeq" id="WP_073133040.1">
    <property type="nucleotide sequence ID" value="NZ_FQWQ01000001.1"/>
</dbReference>
<sequence>MTKKDLFVLLIKIFGLYSAVISLFSVLPNNIMFAFNSVDLISIVWVVVSIAVVLGIFLILIFKANKIVELLKLDSGFEEERIDLGNLKSTDIIKIGTFVIGGFLIIDNVPGFLSHTFWSFKKEVTGMEFTVRDKFDWAVSGLNFLMGYLLMTNYAFVAKLFKEKNGIA</sequence>
<reference evidence="2 3" key="1">
    <citation type="submission" date="2016-11" db="EMBL/GenBank/DDBJ databases">
        <authorList>
            <person name="Jaros S."/>
            <person name="Januszkiewicz K."/>
            <person name="Wedrychowicz H."/>
        </authorList>
    </citation>
    <scope>NUCLEOTIDE SEQUENCE [LARGE SCALE GENOMIC DNA]</scope>
    <source>
        <strain evidence="2 3">DSM 24574</strain>
    </source>
</reference>
<feature type="transmembrane region" description="Helical" evidence="1">
    <location>
        <begin position="137"/>
        <end position="157"/>
    </location>
</feature>
<keyword evidence="1" id="KW-1133">Transmembrane helix</keyword>
<dbReference type="AlphaFoldDB" id="A0A1M5MPS2"/>
<gene>
    <name evidence="2" type="ORF">SAMN04488109_1868</name>
</gene>
<keyword evidence="1" id="KW-0812">Transmembrane</keyword>
<accession>A0A1M5MPS2</accession>